<sequence>MPSLPSLLLACSVVLHAHPRARVAAVFCSDRHGIIIRGTGLTLSSSKTPTAQRAAGASGRPPSIDLAHPSGRAGLSLPNALNINSSRLVRKAVVQAGFYANASAAAAAVVADLPPFLDAQHRSSTARKRPQ</sequence>
<feature type="chain" id="PRO_5025589296" description="Secreted protein" evidence="2">
    <location>
        <begin position="18"/>
        <end position="131"/>
    </location>
</feature>
<evidence type="ECO:0000256" key="1">
    <source>
        <dbReference type="SAM" id="MobiDB-lite"/>
    </source>
</evidence>
<proteinExistence type="predicted"/>
<feature type="region of interest" description="Disordered" evidence="1">
    <location>
        <begin position="45"/>
        <end position="64"/>
    </location>
</feature>
<evidence type="ECO:0008006" key="5">
    <source>
        <dbReference type="Google" id="ProtNLM"/>
    </source>
</evidence>
<gene>
    <name evidence="3" type="ORF">P280DRAFT_523548</name>
</gene>
<reference evidence="3" key="1">
    <citation type="journal article" date="2020" name="Stud. Mycol.">
        <title>101 Dothideomycetes genomes: a test case for predicting lifestyles and emergence of pathogens.</title>
        <authorList>
            <person name="Haridas S."/>
            <person name="Albert R."/>
            <person name="Binder M."/>
            <person name="Bloem J."/>
            <person name="Labutti K."/>
            <person name="Salamov A."/>
            <person name="Andreopoulos B."/>
            <person name="Baker S."/>
            <person name="Barry K."/>
            <person name="Bills G."/>
            <person name="Bluhm B."/>
            <person name="Cannon C."/>
            <person name="Castanera R."/>
            <person name="Culley D."/>
            <person name="Daum C."/>
            <person name="Ezra D."/>
            <person name="Gonzalez J."/>
            <person name="Henrissat B."/>
            <person name="Kuo A."/>
            <person name="Liang C."/>
            <person name="Lipzen A."/>
            <person name="Lutzoni F."/>
            <person name="Magnuson J."/>
            <person name="Mondo S."/>
            <person name="Nolan M."/>
            <person name="Ohm R."/>
            <person name="Pangilinan J."/>
            <person name="Park H.-J."/>
            <person name="Ramirez L."/>
            <person name="Alfaro M."/>
            <person name="Sun H."/>
            <person name="Tritt A."/>
            <person name="Yoshinaga Y."/>
            <person name="Zwiers L.-H."/>
            <person name="Turgeon B."/>
            <person name="Goodwin S."/>
            <person name="Spatafora J."/>
            <person name="Crous P."/>
            <person name="Grigoriev I."/>
        </authorList>
    </citation>
    <scope>NUCLEOTIDE SEQUENCE</scope>
    <source>
        <strain evidence="3">CBS 473.64</strain>
    </source>
</reference>
<dbReference type="EMBL" id="MU006811">
    <property type="protein sequence ID" value="KAF2635079.1"/>
    <property type="molecule type" value="Genomic_DNA"/>
</dbReference>
<name>A0A6A6RHV4_9PLEO</name>
<evidence type="ECO:0000256" key="2">
    <source>
        <dbReference type="SAM" id="SignalP"/>
    </source>
</evidence>
<dbReference type="AlphaFoldDB" id="A0A6A6RHV4"/>
<dbReference type="Proteomes" id="UP000799753">
    <property type="component" value="Unassembled WGS sequence"/>
</dbReference>
<keyword evidence="4" id="KW-1185">Reference proteome</keyword>
<protein>
    <recommendedName>
        <fullName evidence="5">Secreted protein</fullName>
    </recommendedName>
</protein>
<feature type="signal peptide" evidence="2">
    <location>
        <begin position="1"/>
        <end position="17"/>
    </location>
</feature>
<organism evidence="3 4">
    <name type="scientific">Massarina eburnea CBS 473.64</name>
    <dbReference type="NCBI Taxonomy" id="1395130"/>
    <lineage>
        <taxon>Eukaryota</taxon>
        <taxon>Fungi</taxon>
        <taxon>Dikarya</taxon>
        <taxon>Ascomycota</taxon>
        <taxon>Pezizomycotina</taxon>
        <taxon>Dothideomycetes</taxon>
        <taxon>Pleosporomycetidae</taxon>
        <taxon>Pleosporales</taxon>
        <taxon>Massarineae</taxon>
        <taxon>Massarinaceae</taxon>
        <taxon>Massarina</taxon>
    </lineage>
</organism>
<evidence type="ECO:0000313" key="4">
    <source>
        <dbReference type="Proteomes" id="UP000799753"/>
    </source>
</evidence>
<accession>A0A6A6RHV4</accession>
<evidence type="ECO:0000313" key="3">
    <source>
        <dbReference type="EMBL" id="KAF2635079.1"/>
    </source>
</evidence>
<keyword evidence="2" id="KW-0732">Signal</keyword>